<dbReference type="PANTHER" id="PTHR46103:SF1">
    <property type="entry name" value="RRNA METHYLTRANSFERASE 1, MITOCHONDRIAL"/>
    <property type="match status" value="1"/>
</dbReference>
<dbReference type="GO" id="GO:0016435">
    <property type="term" value="F:rRNA (guanine) methyltransferase activity"/>
    <property type="evidence" value="ECO:0007669"/>
    <property type="project" value="TreeGrafter"/>
</dbReference>
<dbReference type="InterPro" id="IPR029026">
    <property type="entry name" value="tRNA_m1G_MTases_N"/>
</dbReference>
<feature type="region of interest" description="Disordered" evidence="10">
    <location>
        <begin position="149"/>
        <end position="272"/>
    </location>
</feature>
<name>A0A8K0WUY9_9HYPO</name>
<keyword evidence="3" id="KW-0698">rRNA processing</keyword>
<evidence type="ECO:0000256" key="2">
    <source>
        <dbReference type="ARBA" id="ARBA00007228"/>
    </source>
</evidence>
<comment type="subcellular location">
    <subcellularLocation>
        <location evidence="1">Mitochondrion</location>
    </subcellularLocation>
</comment>
<keyword evidence="6" id="KW-0949">S-adenosyl-L-methionine</keyword>
<proteinExistence type="inferred from homology"/>
<sequence length="605" mass="67463">MVFTRNLASLSLQRPLYTNTITRSLTPFTTTRSSSLSAIHRGVQRSQRAVSGSRRPLERSSGRGRKNHGDNDPTRRALMNTETMRQQFKLLKKLDRKKVEKEEEKASGRQTRRKRFLDPDSDFGKQSLVYQLKYGKLRDVAASVDVPEPVRPLPYRSLGGKPDDKPAGHSRRRGAGERTNYPDRRDSGGRAPYRERPDSSPRTSRDSRGYSPRAEYQDRRGSSMRTGYQDRRDTEQGAQWSRSNSSSERRPQEVKDHNDEDPDESARRTTKKKVMMPMNIKYTTAASQFLYGKSVVQAALQQSRRKLYNLYIHGGESRKDSKEHALMTRLAKMQNVPVTIIHKDDQRLMDKMSLGRPHNGFVLEASPLPKLPITALGKFQINGGRPGFHVELDYQSKEEEAINGQETFMQKLNNLDKKPFVLLLNEIVDPGNLGALLRTASYLGADAVGITNRSSSTLTPVVLKSAAGAVEELTIFTVDSPVSFIEKSRAAGWKAYAAVAPPEDKLAEKHGDKFISTDDLERMRPLENHPTILLLGNEGFGLPRALKVASDYELSVPRFVATSSVDSLNVSVAAGLLCHSFVKAAVGPAKDGAQDNKAVAGNVLF</sequence>
<dbReference type="InterPro" id="IPR047261">
    <property type="entry name" value="MRM1_MeTrfase_dom"/>
</dbReference>
<evidence type="ECO:0000256" key="10">
    <source>
        <dbReference type="SAM" id="MobiDB-lite"/>
    </source>
</evidence>
<keyword evidence="5" id="KW-0808">Transferase</keyword>
<dbReference type="Pfam" id="PF08032">
    <property type="entry name" value="SpoU_sub_bind"/>
    <property type="match status" value="1"/>
</dbReference>
<evidence type="ECO:0000313" key="12">
    <source>
        <dbReference type="EMBL" id="KAH7326116.1"/>
    </source>
</evidence>
<comment type="caution">
    <text evidence="12">The sequence shown here is derived from an EMBL/GenBank/DDBJ whole genome shotgun (WGS) entry which is preliminary data.</text>
</comment>
<reference evidence="12" key="1">
    <citation type="journal article" date="2021" name="Nat. Commun.">
        <title>Genetic determinants of endophytism in the Arabidopsis root mycobiome.</title>
        <authorList>
            <person name="Mesny F."/>
            <person name="Miyauchi S."/>
            <person name="Thiergart T."/>
            <person name="Pickel B."/>
            <person name="Atanasova L."/>
            <person name="Karlsson M."/>
            <person name="Huettel B."/>
            <person name="Barry K.W."/>
            <person name="Haridas S."/>
            <person name="Chen C."/>
            <person name="Bauer D."/>
            <person name="Andreopoulos W."/>
            <person name="Pangilinan J."/>
            <person name="LaButti K."/>
            <person name="Riley R."/>
            <person name="Lipzen A."/>
            <person name="Clum A."/>
            <person name="Drula E."/>
            <person name="Henrissat B."/>
            <person name="Kohler A."/>
            <person name="Grigoriev I.V."/>
            <person name="Martin F.M."/>
            <person name="Hacquard S."/>
        </authorList>
    </citation>
    <scope>NUCLEOTIDE SEQUENCE</scope>
    <source>
        <strain evidence="12">MPI-CAGE-CH-0235</strain>
    </source>
</reference>
<dbReference type="SUPFAM" id="SSF55315">
    <property type="entry name" value="L30e-like"/>
    <property type="match status" value="1"/>
</dbReference>
<keyword evidence="4" id="KW-0489">Methyltransferase</keyword>
<organism evidence="12 13">
    <name type="scientific">Stachybotrys elegans</name>
    <dbReference type="NCBI Taxonomy" id="80388"/>
    <lineage>
        <taxon>Eukaryota</taxon>
        <taxon>Fungi</taxon>
        <taxon>Dikarya</taxon>
        <taxon>Ascomycota</taxon>
        <taxon>Pezizomycotina</taxon>
        <taxon>Sordariomycetes</taxon>
        <taxon>Hypocreomycetidae</taxon>
        <taxon>Hypocreales</taxon>
        <taxon>Stachybotryaceae</taxon>
        <taxon>Stachybotrys</taxon>
    </lineage>
</organism>
<feature type="region of interest" description="Disordered" evidence="10">
    <location>
        <begin position="30"/>
        <end position="82"/>
    </location>
</feature>
<dbReference type="InterPro" id="IPR029064">
    <property type="entry name" value="Ribosomal_eL30-like_sf"/>
</dbReference>
<feature type="compositionally biased region" description="Polar residues" evidence="10">
    <location>
        <begin position="236"/>
        <end position="246"/>
    </location>
</feature>
<protein>
    <recommendedName>
        <fullName evidence="9">rRNA methyltransferase 1, mitochondrial</fullName>
    </recommendedName>
</protein>
<accession>A0A8K0WUY9</accession>
<evidence type="ECO:0000256" key="4">
    <source>
        <dbReference type="ARBA" id="ARBA00022603"/>
    </source>
</evidence>
<keyword evidence="8" id="KW-0496">Mitochondrion</keyword>
<comment type="similarity">
    <text evidence="2">Belongs to the class IV-like SAM-binding methyltransferase superfamily. RNA methyltransferase TrmH family.</text>
</comment>
<dbReference type="OrthoDB" id="270651at2759"/>
<dbReference type="CDD" id="cd18105">
    <property type="entry name" value="SpoU-like_MRM1"/>
    <property type="match status" value="1"/>
</dbReference>
<dbReference type="AlphaFoldDB" id="A0A8K0WUY9"/>
<dbReference type="SMART" id="SM00967">
    <property type="entry name" value="SpoU_sub_bind"/>
    <property type="match status" value="1"/>
</dbReference>
<dbReference type="GO" id="GO:0003723">
    <property type="term" value="F:RNA binding"/>
    <property type="evidence" value="ECO:0007669"/>
    <property type="project" value="InterPro"/>
</dbReference>
<keyword evidence="13" id="KW-1185">Reference proteome</keyword>
<evidence type="ECO:0000256" key="3">
    <source>
        <dbReference type="ARBA" id="ARBA00022552"/>
    </source>
</evidence>
<dbReference type="InterPro" id="IPR029028">
    <property type="entry name" value="Alpha/beta_knot_MTases"/>
</dbReference>
<dbReference type="FunFam" id="3.30.1330.30:FF:000035">
    <property type="entry name" value="TrmH family RNA methyltransferase"/>
    <property type="match status" value="1"/>
</dbReference>
<feature type="compositionally biased region" description="Basic and acidic residues" evidence="10">
    <location>
        <begin position="55"/>
        <end position="75"/>
    </location>
</feature>
<dbReference type="Gene3D" id="3.30.1330.30">
    <property type="match status" value="1"/>
</dbReference>
<keyword evidence="7" id="KW-0809">Transit peptide</keyword>
<feature type="domain" description="RNA 2-O ribose methyltransferase substrate binding" evidence="11">
    <location>
        <begin position="289"/>
        <end position="371"/>
    </location>
</feature>
<evidence type="ECO:0000256" key="9">
    <source>
        <dbReference type="ARBA" id="ARBA00034881"/>
    </source>
</evidence>
<dbReference type="InterPro" id="IPR047182">
    <property type="entry name" value="MRM1"/>
</dbReference>
<dbReference type="Gene3D" id="3.40.1280.10">
    <property type="match status" value="1"/>
</dbReference>
<feature type="compositionally biased region" description="Basic and acidic residues" evidence="10">
    <location>
        <begin position="97"/>
        <end position="107"/>
    </location>
</feature>
<dbReference type="EMBL" id="JAGPNK010000002">
    <property type="protein sequence ID" value="KAH7326116.1"/>
    <property type="molecule type" value="Genomic_DNA"/>
</dbReference>
<dbReference type="InterPro" id="IPR001537">
    <property type="entry name" value="SpoU_MeTrfase"/>
</dbReference>
<gene>
    <name evidence="12" type="ORF">B0I35DRAFT_421942</name>
</gene>
<dbReference type="GO" id="GO:0005739">
    <property type="term" value="C:mitochondrion"/>
    <property type="evidence" value="ECO:0007669"/>
    <property type="project" value="UniProtKB-SubCell"/>
</dbReference>
<dbReference type="SUPFAM" id="SSF75217">
    <property type="entry name" value="alpha/beta knot"/>
    <property type="match status" value="1"/>
</dbReference>
<feature type="region of interest" description="Disordered" evidence="10">
    <location>
        <begin position="95"/>
        <end position="122"/>
    </location>
</feature>
<dbReference type="PANTHER" id="PTHR46103">
    <property type="entry name" value="RRNA METHYLTRANSFERASE 1, MITOCHONDRIAL"/>
    <property type="match status" value="1"/>
</dbReference>
<evidence type="ECO:0000313" key="13">
    <source>
        <dbReference type="Proteomes" id="UP000813444"/>
    </source>
</evidence>
<dbReference type="Proteomes" id="UP000813444">
    <property type="component" value="Unassembled WGS sequence"/>
</dbReference>
<feature type="compositionally biased region" description="Basic and acidic residues" evidence="10">
    <location>
        <begin position="174"/>
        <end position="208"/>
    </location>
</feature>
<evidence type="ECO:0000256" key="6">
    <source>
        <dbReference type="ARBA" id="ARBA00022691"/>
    </source>
</evidence>
<dbReference type="Pfam" id="PF00588">
    <property type="entry name" value="SpoU_methylase"/>
    <property type="match status" value="1"/>
</dbReference>
<evidence type="ECO:0000256" key="5">
    <source>
        <dbReference type="ARBA" id="ARBA00022679"/>
    </source>
</evidence>
<dbReference type="InterPro" id="IPR013123">
    <property type="entry name" value="SpoU_subst-bd"/>
</dbReference>
<evidence type="ECO:0000256" key="8">
    <source>
        <dbReference type="ARBA" id="ARBA00023128"/>
    </source>
</evidence>
<evidence type="ECO:0000259" key="11">
    <source>
        <dbReference type="SMART" id="SM00967"/>
    </source>
</evidence>
<evidence type="ECO:0000256" key="1">
    <source>
        <dbReference type="ARBA" id="ARBA00004173"/>
    </source>
</evidence>
<feature type="compositionally biased region" description="Basic and acidic residues" evidence="10">
    <location>
        <begin position="247"/>
        <end position="258"/>
    </location>
</feature>
<evidence type="ECO:0000256" key="7">
    <source>
        <dbReference type="ARBA" id="ARBA00022946"/>
    </source>
</evidence>